<accession>S8EBT7</accession>
<proteinExistence type="predicted"/>
<gene>
    <name evidence="1" type="ORF">FOMPIDRAFT_1087248</name>
</gene>
<feature type="non-terminal residue" evidence="1">
    <location>
        <position position="57"/>
    </location>
</feature>
<dbReference type="EMBL" id="KE504135">
    <property type="protein sequence ID" value="EPT02432.1"/>
    <property type="molecule type" value="Genomic_DNA"/>
</dbReference>
<dbReference type="Proteomes" id="UP000015241">
    <property type="component" value="Unassembled WGS sequence"/>
</dbReference>
<dbReference type="HOGENOM" id="CLU_180191_0_0_1"/>
<reference evidence="1 2" key="1">
    <citation type="journal article" date="2012" name="Science">
        <title>The Paleozoic origin of enzymatic lignin decomposition reconstructed from 31 fungal genomes.</title>
        <authorList>
            <person name="Floudas D."/>
            <person name="Binder M."/>
            <person name="Riley R."/>
            <person name="Barry K."/>
            <person name="Blanchette R.A."/>
            <person name="Henrissat B."/>
            <person name="Martinez A.T."/>
            <person name="Otillar R."/>
            <person name="Spatafora J.W."/>
            <person name="Yadav J.S."/>
            <person name="Aerts A."/>
            <person name="Benoit I."/>
            <person name="Boyd A."/>
            <person name="Carlson A."/>
            <person name="Copeland A."/>
            <person name="Coutinho P.M."/>
            <person name="de Vries R.P."/>
            <person name="Ferreira P."/>
            <person name="Findley K."/>
            <person name="Foster B."/>
            <person name="Gaskell J."/>
            <person name="Glotzer D."/>
            <person name="Gorecki P."/>
            <person name="Heitman J."/>
            <person name="Hesse C."/>
            <person name="Hori C."/>
            <person name="Igarashi K."/>
            <person name="Jurgens J.A."/>
            <person name="Kallen N."/>
            <person name="Kersten P."/>
            <person name="Kohler A."/>
            <person name="Kuees U."/>
            <person name="Kumar T.K.A."/>
            <person name="Kuo A."/>
            <person name="LaButti K."/>
            <person name="Larrondo L.F."/>
            <person name="Lindquist E."/>
            <person name="Ling A."/>
            <person name="Lombard V."/>
            <person name="Lucas S."/>
            <person name="Lundell T."/>
            <person name="Martin R."/>
            <person name="McLaughlin D.J."/>
            <person name="Morgenstern I."/>
            <person name="Morin E."/>
            <person name="Murat C."/>
            <person name="Nagy L.G."/>
            <person name="Nolan M."/>
            <person name="Ohm R.A."/>
            <person name="Patyshakuliyeva A."/>
            <person name="Rokas A."/>
            <person name="Ruiz-Duenas F.J."/>
            <person name="Sabat G."/>
            <person name="Salamov A."/>
            <person name="Samejima M."/>
            <person name="Schmutz J."/>
            <person name="Slot J.C."/>
            <person name="St John F."/>
            <person name="Stenlid J."/>
            <person name="Sun H."/>
            <person name="Sun S."/>
            <person name="Syed K."/>
            <person name="Tsang A."/>
            <person name="Wiebenga A."/>
            <person name="Young D."/>
            <person name="Pisabarro A."/>
            <person name="Eastwood D.C."/>
            <person name="Martin F."/>
            <person name="Cullen D."/>
            <person name="Grigoriev I.V."/>
            <person name="Hibbett D.S."/>
        </authorList>
    </citation>
    <scope>NUCLEOTIDE SEQUENCE</scope>
    <source>
        <strain evidence="2">FP-58527</strain>
    </source>
</reference>
<dbReference type="AlphaFoldDB" id="S8EBT7"/>
<evidence type="ECO:0000313" key="2">
    <source>
        <dbReference type="Proteomes" id="UP000015241"/>
    </source>
</evidence>
<dbReference type="OrthoDB" id="3197992at2759"/>
<protein>
    <submittedName>
        <fullName evidence="1">Uncharacterized protein</fullName>
    </submittedName>
</protein>
<dbReference type="InParanoid" id="S8EBT7"/>
<feature type="non-terminal residue" evidence="1">
    <location>
        <position position="1"/>
    </location>
</feature>
<name>S8EBT7_FOMSC</name>
<sequence length="57" mass="6526">HYVKQYESGVKKDCGSPTCGLSKAHKHTARQCGCPKVYQEEQRIMNLIRYYCDACKA</sequence>
<evidence type="ECO:0000313" key="1">
    <source>
        <dbReference type="EMBL" id="EPT02432.1"/>
    </source>
</evidence>
<keyword evidence="2" id="KW-1185">Reference proteome</keyword>
<organism evidence="1 2">
    <name type="scientific">Fomitopsis schrenkii</name>
    <name type="common">Brown rot fungus</name>
    <dbReference type="NCBI Taxonomy" id="2126942"/>
    <lineage>
        <taxon>Eukaryota</taxon>
        <taxon>Fungi</taxon>
        <taxon>Dikarya</taxon>
        <taxon>Basidiomycota</taxon>
        <taxon>Agaricomycotina</taxon>
        <taxon>Agaricomycetes</taxon>
        <taxon>Polyporales</taxon>
        <taxon>Fomitopsis</taxon>
    </lineage>
</organism>